<dbReference type="SUPFAM" id="SSF48403">
    <property type="entry name" value="Ankyrin repeat"/>
    <property type="match status" value="1"/>
</dbReference>
<protein>
    <submittedName>
        <fullName evidence="2">Ankyrin repeat domain-containing protein</fullName>
    </submittedName>
</protein>
<sequence length="645" mass="74474">MAWLYNIADIALGESTHYGHEAYIDAVYTPPDAYDKPCKVIFKRNKYGRAQLSRFEVAFTQLAQLFLAKGTTSTQRLVVDDSLNVLGMVTEHLCYVIEKKEGLSQTFFTLDNPHINSNCTVKTVTQAEEIPYYFLDKLPQGFFANLLKAEQENILSIDYSSLASILASSYTLEEDDLHKGNFGFYLVEKDGKPHAIFFKIDHDLMFIDSIMSFKTRRFFHWMHNDRAFDVVAEDLLNFPFLAHSSNFYWPTKYSYIAKPWSNKDYHSVEEIEAFTLLGENPEFKKAKWMAFYKHILLPAELIGLSLKECLDEHNSKDRAKMAVMTQATVARQARLRAVLFSIKEFRDFVSNLKQEEHELLLNELRESTPQAKIPGHVINALSSYQQLAQSEQGFEEGDTPLHIAIRFGDYRYEETLHMFGHFINKKNNAGKTPLDVAMEMAATAEEHPEDIRKDVRFTMRHLLENGAKQSPLFQQYNMDARIESYQFQTAYISLVTRAKSYQQFKDILRDIGEDHRFCLKFQKNIAIDCIARFIQVNQNHPALQNMLLQLKKDLNGDSTPYECAGLKYIRQLRSKLWIIRQIRGLYGRTSTLSKINDMVDEELERIKAKEPNCFSFFSSGTDLEESNEEGSYATELTSIPCITCA</sequence>
<evidence type="ECO:0000313" key="3">
    <source>
        <dbReference type="Proteomes" id="UP001139721"/>
    </source>
</evidence>
<dbReference type="EMBL" id="JAJKBJ010000027">
    <property type="protein sequence ID" value="MCL9685507.1"/>
    <property type="molecule type" value="Genomic_DNA"/>
</dbReference>
<dbReference type="NCBIfam" id="NF043026">
    <property type="entry name" value="T4SS_AnkK"/>
    <property type="match status" value="1"/>
</dbReference>
<feature type="repeat" description="ANK" evidence="1">
    <location>
        <begin position="396"/>
        <end position="428"/>
    </location>
</feature>
<gene>
    <name evidence="2" type="ORF">LOX96_15495</name>
</gene>
<name>A0A9X2IDG6_9GAMM</name>
<accession>A0A9X2IDG6</accession>
<dbReference type="AlphaFoldDB" id="A0A9X2IDG6"/>
<comment type="caution">
    <text evidence="2">The sequence shown here is derived from an EMBL/GenBank/DDBJ whole genome shotgun (WGS) entry which is preliminary data.</text>
</comment>
<organism evidence="2 3">
    <name type="scientific">Legionella maioricensis</name>
    <dbReference type="NCBI Taxonomy" id="2896528"/>
    <lineage>
        <taxon>Bacteria</taxon>
        <taxon>Pseudomonadati</taxon>
        <taxon>Pseudomonadota</taxon>
        <taxon>Gammaproteobacteria</taxon>
        <taxon>Legionellales</taxon>
        <taxon>Legionellaceae</taxon>
        <taxon>Legionella</taxon>
    </lineage>
</organism>
<dbReference type="InterPro" id="IPR002110">
    <property type="entry name" value="Ankyrin_rpt"/>
</dbReference>
<dbReference type="RefSeq" id="WP_250424079.1">
    <property type="nucleotide sequence ID" value="NZ_JAJKBJ010000027.1"/>
</dbReference>
<keyword evidence="3" id="KW-1185">Reference proteome</keyword>
<dbReference type="InterPro" id="IPR036770">
    <property type="entry name" value="Ankyrin_rpt-contain_sf"/>
</dbReference>
<proteinExistence type="predicted"/>
<evidence type="ECO:0000313" key="2">
    <source>
        <dbReference type="EMBL" id="MCL9685507.1"/>
    </source>
</evidence>
<evidence type="ECO:0000256" key="1">
    <source>
        <dbReference type="PROSITE-ProRule" id="PRU00023"/>
    </source>
</evidence>
<keyword evidence="1" id="KW-0040">ANK repeat</keyword>
<dbReference type="Proteomes" id="UP001139721">
    <property type="component" value="Unassembled WGS sequence"/>
</dbReference>
<dbReference type="PROSITE" id="PS50088">
    <property type="entry name" value="ANK_REPEAT"/>
    <property type="match status" value="1"/>
</dbReference>
<dbReference type="Gene3D" id="1.25.40.20">
    <property type="entry name" value="Ankyrin repeat-containing domain"/>
    <property type="match status" value="1"/>
</dbReference>
<dbReference type="InterPro" id="IPR049972">
    <property type="entry name" value="T4SS_AnkK"/>
</dbReference>
<reference evidence="2" key="1">
    <citation type="submission" date="2021-11" db="EMBL/GenBank/DDBJ databases">
        <title>Legionella maioricencis sp. nov., a new species isolated from hot water samples in Mallorca.</title>
        <authorList>
            <person name="Crespi S."/>
            <person name="Drasar V."/>
            <person name="Salva-Serra F."/>
            <person name="Jaen-Luchoro D."/>
            <person name="Pineiro-Iglesias B."/>
            <person name="Aliaga F."/>
            <person name="Fernandez-Juarez V."/>
            <person name="Coll G."/>
            <person name="Moore E.R.B."/>
            <person name="Bennasar-Figueras A."/>
        </authorList>
    </citation>
    <scope>NUCLEOTIDE SEQUENCE</scope>
    <source>
        <strain evidence="2">HCPI-6</strain>
    </source>
</reference>